<keyword evidence="11" id="KW-0813">Transport</keyword>
<evidence type="ECO:0000256" key="6">
    <source>
        <dbReference type="ARBA" id="ARBA00004496"/>
    </source>
</evidence>
<dbReference type="SUPFAM" id="SSF51621">
    <property type="entry name" value="Phosphoenolpyruvate/pyruvate domain"/>
    <property type="match status" value="1"/>
</dbReference>
<proteinExistence type="inferred from homology"/>
<dbReference type="PROSITE" id="PS51350">
    <property type="entry name" value="PTS_HPR_DOM"/>
    <property type="match status" value="1"/>
</dbReference>
<evidence type="ECO:0000256" key="13">
    <source>
        <dbReference type="ARBA" id="ARBA00022597"/>
    </source>
</evidence>
<dbReference type="InterPro" id="IPR036662">
    <property type="entry name" value="PTS_EIIA_man-typ_sf"/>
</dbReference>
<comment type="catalytic activity">
    <reaction evidence="1">
        <text>L-histidyl-[protein] + phosphoenolpyruvate = N(pros)-phospho-L-histidyl-[protein] + pyruvate</text>
        <dbReference type="Rhea" id="RHEA:23880"/>
        <dbReference type="Rhea" id="RHEA-COMP:9745"/>
        <dbReference type="Rhea" id="RHEA-COMP:9746"/>
        <dbReference type="ChEBI" id="CHEBI:15361"/>
        <dbReference type="ChEBI" id="CHEBI:29979"/>
        <dbReference type="ChEBI" id="CHEBI:58702"/>
        <dbReference type="ChEBI" id="CHEBI:64837"/>
        <dbReference type="EC" id="2.7.3.9"/>
    </reaction>
</comment>
<dbReference type="PROSITE" id="PS00742">
    <property type="entry name" value="PEP_ENZYMES_2"/>
    <property type="match status" value="1"/>
</dbReference>
<comment type="similarity">
    <text evidence="7">Belongs to the PEP-utilizing enzyme family.</text>
</comment>
<evidence type="ECO:0000256" key="18">
    <source>
        <dbReference type="ARBA" id="ARBA00022842"/>
    </source>
</evidence>
<dbReference type="SUPFAM" id="SSF55594">
    <property type="entry name" value="HPr-like"/>
    <property type="match status" value="1"/>
</dbReference>
<comment type="subunit">
    <text evidence="19">Homodimer. The dihydroxyacetone kinase complex is composed of a homodimer of DhaM, a homodimer of DhaK and the subunit DhaL.</text>
</comment>
<evidence type="ECO:0000259" key="22">
    <source>
        <dbReference type="PROSITE" id="PS51350"/>
    </source>
</evidence>
<keyword evidence="15" id="KW-0598">Phosphotransferase system</keyword>
<dbReference type="PANTHER" id="PTHR46244:SF6">
    <property type="entry name" value="PHOSPHOENOLPYRUVATE-PROTEIN PHOSPHOTRANSFERASE"/>
    <property type="match status" value="1"/>
</dbReference>
<comment type="catalytic activity">
    <reaction evidence="2">
        <text>dihydroxyacetone + phosphoenolpyruvate = dihydroxyacetone phosphate + pyruvate</text>
        <dbReference type="Rhea" id="RHEA:18381"/>
        <dbReference type="ChEBI" id="CHEBI:15361"/>
        <dbReference type="ChEBI" id="CHEBI:16016"/>
        <dbReference type="ChEBI" id="CHEBI:57642"/>
        <dbReference type="ChEBI" id="CHEBI:58702"/>
        <dbReference type="EC" id="2.7.1.121"/>
    </reaction>
</comment>
<evidence type="ECO:0000313" key="24">
    <source>
        <dbReference type="Proteomes" id="UP000199416"/>
    </source>
</evidence>
<evidence type="ECO:0000256" key="10">
    <source>
        <dbReference type="ARBA" id="ARBA00020422"/>
    </source>
</evidence>
<dbReference type="PROSITE" id="PS51096">
    <property type="entry name" value="PTS_EIIA_TYPE_4"/>
    <property type="match status" value="1"/>
</dbReference>
<dbReference type="GO" id="GO:0009401">
    <property type="term" value="P:phosphoenolpyruvate-dependent sugar phosphotransferase system"/>
    <property type="evidence" value="ECO:0007669"/>
    <property type="project" value="UniProtKB-KW"/>
</dbReference>
<dbReference type="NCBIfam" id="TIGR02364">
    <property type="entry name" value="dha_pts"/>
    <property type="match status" value="1"/>
</dbReference>
<dbReference type="Gene3D" id="3.50.30.10">
    <property type="entry name" value="Phosphohistidine domain"/>
    <property type="match status" value="1"/>
</dbReference>
<keyword evidence="17" id="KW-0418">Kinase</keyword>
<dbReference type="InterPro" id="IPR004701">
    <property type="entry name" value="PTS_EIIA_man-typ"/>
</dbReference>
<dbReference type="SUPFAM" id="SSF47831">
    <property type="entry name" value="Enzyme I of the PEP:sugar phosphotransferase system HPr-binding (sub)domain"/>
    <property type="match status" value="1"/>
</dbReference>
<dbReference type="EC" id="2.7.3.9" evidence="9"/>
<dbReference type="InterPro" id="IPR040442">
    <property type="entry name" value="Pyrv_kinase-like_dom_sf"/>
</dbReference>
<name>A0A1G6QNB7_9ACTN</name>
<dbReference type="InterPro" id="IPR036618">
    <property type="entry name" value="PtsI_HPr-bd_sf"/>
</dbReference>
<dbReference type="Gene3D" id="3.40.50.510">
    <property type="entry name" value="Phosphotransferase system, mannose-type IIA component"/>
    <property type="match status" value="1"/>
</dbReference>
<comment type="function">
    <text evidence="5">General (non sugar-specific) component of the phosphoenolpyruvate-dependent sugar phosphotransferase system (sugar PTS). This major carbohydrate active-transport system catalyzes the phosphorylation of incoming sugar substrates concomitantly with their translocation across the cell membrane. The phosphoryl group from phosphoenolpyruvate (PEP) is transferred to the phosphoryl carrier protein HPr by enzyme I. Phospho-HPr then transfers it to the PTS EIIA domain.</text>
</comment>
<sequence length="833" mass="84005">MSAPGAAGRSRVGIVVVSHSRALAEAAVGLAAEMVPGQAVRVAVAAGLDETTFGTDAVRIAAAVEEVDDGDGVVVLLDVGSALLSAEMALEMVADDVRERVVLSPAPLVEGLLVATVTAAGGADRAEVAAEARAALLAKESHLGSAPATAPVTAPAGEPGPAADGFLTGSFVVANAHGLHARPAARLVAEVRRLDADVTVRDLTTGTGPVPAGSLSRVATLGALRGHEVEVAARGPAAREAVDRVLALAARSFDDDDDDEAPGAVEEQPGPAGTAPSPGPLPASPGIAVGPAVHLPAVPVPVDERPAGPPEHEERRLADALAAVRRDVARARDRAGPGQAGVFAAHLLLLDDAELTGAARAGTGAGAPAAGAWARAVADLEATWAALPDPYLRARAADVRAVGDQVLRALAGEAPEPGVDVDGVLVADDLTPARAGALDPRRVAGVALAGGSPTSHAAILVRALGIPAVVAAGAGLLDVADGTPLVVDGTEGRVLVDPPAAVVAEYRARRRELADRHARDTAEAAREALTRDGRRVTVSANVGSVADARAAAATGADGVGLLRTEVLFLDRDRPPTAEEQEQEYRAVLDALAGRPVAIRTLDVGGDKPLRYWPQPAETDPFLGVRGVRLSLTRPDLLRTQLAAVCRAARHGPVRLLVPMVTVVEEVLAVRRLLAEAAAPGPVPAGLQVGVMVEVPAVALDVEAFLPHVDVLSIGTNDLTQYTLAAARGHPALAALADPLHPAVLRLVGETASRAAGRAAVSVCGEVAADPAAVPVLVGLGVRELSVAPSAVAGVKAAVRQLDTGACAELARRCLAATGAAEVRALLRAAAPDA</sequence>
<evidence type="ECO:0000256" key="7">
    <source>
        <dbReference type="ARBA" id="ARBA00007837"/>
    </source>
</evidence>
<dbReference type="InterPro" id="IPR012844">
    <property type="entry name" value="DhaM_N"/>
</dbReference>
<dbReference type="GO" id="GO:0008965">
    <property type="term" value="F:phosphoenolpyruvate-protein phosphotransferase activity"/>
    <property type="evidence" value="ECO:0007669"/>
    <property type="project" value="UniProtKB-EC"/>
</dbReference>
<dbReference type="InterPro" id="IPR035895">
    <property type="entry name" value="HPr-like_sf"/>
</dbReference>
<dbReference type="InterPro" id="IPR036637">
    <property type="entry name" value="Phosphohistidine_dom_sf"/>
</dbReference>
<dbReference type="InterPro" id="IPR008731">
    <property type="entry name" value="PTS_EIN"/>
</dbReference>
<keyword evidence="12" id="KW-0963">Cytoplasm</keyword>
<dbReference type="SUPFAM" id="SSF53062">
    <property type="entry name" value="PTS system fructose IIA component-like"/>
    <property type="match status" value="1"/>
</dbReference>
<dbReference type="InterPro" id="IPR000032">
    <property type="entry name" value="HPr-like"/>
</dbReference>
<feature type="domain" description="PTS EIIA type-4" evidence="21">
    <location>
        <begin position="11"/>
        <end position="143"/>
    </location>
</feature>
<keyword evidence="18" id="KW-0460">Magnesium</keyword>
<evidence type="ECO:0000256" key="3">
    <source>
        <dbReference type="ARBA" id="ARBA00001946"/>
    </source>
</evidence>
<dbReference type="InterPro" id="IPR006318">
    <property type="entry name" value="PTS_EI-like"/>
</dbReference>
<evidence type="ECO:0000256" key="1">
    <source>
        <dbReference type="ARBA" id="ARBA00000683"/>
    </source>
</evidence>
<dbReference type="Pfam" id="PF05524">
    <property type="entry name" value="PEP-utilisers_N"/>
    <property type="match status" value="1"/>
</dbReference>
<dbReference type="Gene3D" id="3.20.20.60">
    <property type="entry name" value="Phosphoenolpyruvate-binding domains"/>
    <property type="match status" value="1"/>
</dbReference>
<dbReference type="Proteomes" id="UP000199416">
    <property type="component" value="Unassembled WGS sequence"/>
</dbReference>
<dbReference type="Pfam" id="PF03610">
    <property type="entry name" value="EIIA-man"/>
    <property type="match status" value="1"/>
</dbReference>
<dbReference type="GO" id="GO:0046872">
    <property type="term" value="F:metal ion binding"/>
    <property type="evidence" value="ECO:0007669"/>
    <property type="project" value="UniProtKB-KW"/>
</dbReference>
<dbReference type="SUPFAM" id="SSF52009">
    <property type="entry name" value="Phosphohistidine domain"/>
    <property type="match status" value="1"/>
</dbReference>
<feature type="domain" description="HPr" evidence="22">
    <location>
        <begin position="166"/>
        <end position="256"/>
    </location>
</feature>
<evidence type="ECO:0000256" key="14">
    <source>
        <dbReference type="ARBA" id="ARBA00022679"/>
    </source>
</evidence>
<dbReference type="InterPro" id="IPR050499">
    <property type="entry name" value="PEP-utilizing_PTS_enzyme"/>
</dbReference>
<dbReference type="InterPro" id="IPR008279">
    <property type="entry name" value="PEP-util_enz_mobile_dom"/>
</dbReference>
<evidence type="ECO:0000256" key="2">
    <source>
        <dbReference type="ARBA" id="ARBA00001113"/>
    </source>
</evidence>
<comment type="cofactor">
    <cofactor evidence="3">
        <name>Mg(2+)</name>
        <dbReference type="ChEBI" id="CHEBI:18420"/>
    </cofactor>
</comment>
<dbReference type="GO" id="GO:0005737">
    <property type="term" value="C:cytoplasm"/>
    <property type="evidence" value="ECO:0007669"/>
    <property type="project" value="UniProtKB-SubCell"/>
</dbReference>
<evidence type="ECO:0000256" key="16">
    <source>
        <dbReference type="ARBA" id="ARBA00022723"/>
    </source>
</evidence>
<evidence type="ECO:0000256" key="8">
    <source>
        <dbReference type="ARBA" id="ARBA00012095"/>
    </source>
</evidence>
<evidence type="ECO:0000256" key="19">
    <source>
        <dbReference type="ARBA" id="ARBA00046577"/>
    </source>
</evidence>
<dbReference type="Pfam" id="PF00391">
    <property type="entry name" value="PEP-utilizers"/>
    <property type="match status" value="1"/>
</dbReference>
<dbReference type="Gene3D" id="3.30.1340.10">
    <property type="entry name" value="HPr-like"/>
    <property type="match status" value="1"/>
</dbReference>
<evidence type="ECO:0000256" key="20">
    <source>
        <dbReference type="SAM" id="MobiDB-lite"/>
    </source>
</evidence>
<dbReference type="RefSeq" id="WP_217637209.1">
    <property type="nucleotide sequence ID" value="NZ_FMZF01000004.1"/>
</dbReference>
<keyword evidence="13" id="KW-0762">Sugar transport</keyword>
<dbReference type="PROSITE" id="PS00369">
    <property type="entry name" value="PTS_HPR_HIS"/>
    <property type="match status" value="1"/>
</dbReference>
<dbReference type="CDD" id="cd00367">
    <property type="entry name" value="PTS-HPr_like"/>
    <property type="match status" value="1"/>
</dbReference>
<dbReference type="STRING" id="1190417.SAMN05660690_3022"/>
<reference evidence="24" key="1">
    <citation type="submission" date="2016-10" db="EMBL/GenBank/DDBJ databases">
        <authorList>
            <person name="Varghese N."/>
            <person name="Submissions S."/>
        </authorList>
    </citation>
    <scope>NUCLEOTIDE SEQUENCE [LARGE SCALE GENOMIC DNA]</scope>
    <source>
        <strain evidence="24">DSM 45421</strain>
    </source>
</reference>
<dbReference type="Pfam" id="PF00381">
    <property type="entry name" value="PTS-HPr"/>
    <property type="match status" value="1"/>
</dbReference>
<protein>
    <recommendedName>
        <fullName evidence="10">Phosphocarrier protein HPr</fullName>
        <ecNumber evidence="8">2.7.1.121</ecNumber>
        <ecNumber evidence="9">2.7.3.9</ecNumber>
    </recommendedName>
</protein>
<dbReference type="InterPro" id="IPR000121">
    <property type="entry name" value="PEP_util_C"/>
</dbReference>
<dbReference type="EC" id="2.7.1.121" evidence="8"/>
<dbReference type="PRINTS" id="PR01736">
    <property type="entry name" value="PHPHTRNFRASE"/>
</dbReference>
<evidence type="ECO:0000256" key="4">
    <source>
        <dbReference type="ARBA" id="ARBA00002788"/>
    </source>
</evidence>
<keyword evidence="24" id="KW-1185">Reference proteome</keyword>
<dbReference type="EMBL" id="FMZF01000004">
    <property type="protein sequence ID" value="SDC93808.1"/>
    <property type="molecule type" value="Genomic_DNA"/>
</dbReference>
<gene>
    <name evidence="23" type="ORF">SAMN05660690_3022</name>
</gene>
<evidence type="ECO:0000256" key="9">
    <source>
        <dbReference type="ARBA" id="ARBA00012232"/>
    </source>
</evidence>
<evidence type="ECO:0000256" key="12">
    <source>
        <dbReference type="ARBA" id="ARBA00022490"/>
    </source>
</evidence>
<organism evidence="23 24">
    <name type="scientific">Geodermatophilus telluris</name>
    <dbReference type="NCBI Taxonomy" id="1190417"/>
    <lineage>
        <taxon>Bacteria</taxon>
        <taxon>Bacillati</taxon>
        <taxon>Actinomycetota</taxon>
        <taxon>Actinomycetes</taxon>
        <taxon>Geodermatophilales</taxon>
        <taxon>Geodermatophilaceae</taxon>
        <taxon>Geodermatophilus</taxon>
    </lineage>
</organism>
<dbReference type="Pfam" id="PF02896">
    <property type="entry name" value="PEP-utilizers_C"/>
    <property type="match status" value="1"/>
</dbReference>
<dbReference type="InterPro" id="IPR001020">
    <property type="entry name" value="PTS_HPr_His_P_site"/>
</dbReference>
<keyword evidence="16" id="KW-0479">Metal-binding</keyword>
<evidence type="ECO:0000256" key="15">
    <source>
        <dbReference type="ARBA" id="ARBA00022683"/>
    </source>
</evidence>
<dbReference type="InterPro" id="IPR023151">
    <property type="entry name" value="PEP_util_CS"/>
</dbReference>
<dbReference type="GO" id="GO:0016020">
    <property type="term" value="C:membrane"/>
    <property type="evidence" value="ECO:0007669"/>
    <property type="project" value="InterPro"/>
</dbReference>
<evidence type="ECO:0000256" key="11">
    <source>
        <dbReference type="ARBA" id="ARBA00022448"/>
    </source>
</evidence>
<dbReference type="AlphaFoldDB" id="A0A1G6QNB7"/>
<keyword evidence="14" id="KW-0808">Transferase</keyword>
<comment type="subcellular location">
    <subcellularLocation>
        <location evidence="6">Cytoplasm</location>
    </subcellularLocation>
</comment>
<dbReference type="PANTHER" id="PTHR46244">
    <property type="entry name" value="PHOSPHOENOLPYRUVATE-PROTEIN PHOSPHOTRANSFERASE"/>
    <property type="match status" value="1"/>
</dbReference>
<comment type="function">
    <text evidence="4">Component of the dihydroxyacetone kinase complex, which is responsible for the phosphoenolpyruvate (PEP)-dependent phosphorylation of dihydroxyacetone. DhaM serves as the phosphoryl donor. Is phosphorylated by phosphoenolpyruvate in an EI- and HPr-dependent reaction, and a phosphorelay system on histidine residues finally leads to phosphoryl transfer to DhaL and dihydroxyacetone.</text>
</comment>
<dbReference type="GO" id="GO:0047324">
    <property type="term" value="F:phosphoenolpyruvate-glycerone phosphotransferase activity"/>
    <property type="evidence" value="ECO:0007669"/>
    <property type="project" value="UniProtKB-EC"/>
</dbReference>
<dbReference type="Gene3D" id="1.10.274.10">
    <property type="entry name" value="PtsI, HPr-binding domain"/>
    <property type="match status" value="1"/>
</dbReference>
<dbReference type="NCBIfam" id="TIGR01417">
    <property type="entry name" value="PTS_I_fam"/>
    <property type="match status" value="1"/>
</dbReference>
<accession>A0A1G6QNB7</accession>
<dbReference type="InterPro" id="IPR015813">
    <property type="entry name" value="Pyrv/PenolPyrv_kinase-like_dom"/>
</dbReference>
<evidence type="ECO:0000256" key="17">
    <source>
        <dbReference type="ARBA" id="ARBA00022777"/>
    </source>
</evidence>
<evidence type="ECO:0000313" key="23">
    <source>
        <dbReference type="EMBL" id="SDC93808.1"/>
    </source>
</evidence>
<evidence type="ECO:0000259" key="21">
    <source>
        <dbReference type="PROSITE" id="PS51096"/>
    </source>
</evidence>
<feature type="region of interest" description="Disordered" evidence="20">
    <location>
        <begin position="253"/>
        <end position="290"/>
    </location>
</feature>
<evidence type="ECO:0000256" key="5">
    <source>
        <dbReference type="ARBA" id="ARBA00003681"/>
    </source>
</evidence>